<accession>A0A7W6J898</accession>
<dbReference type="PANTHER" id="PTHR10996:SF178">
    <property type="entry name" value="2-HYDROXYACID DEHYDROGENASE YGL185C-RELATED"/>
    <property type="match status" value="1"/>
</dbReference>
<keyword evidence="5" id="KW-1185">Reference proteome</keyword>
<dbReference type="AlphaFoldDB" id="A0A7W6J898"/>
<comment type="caution">
    <text evidence="4">The sequence shown here is derived from an EMBL/GenBank/DDBJ whole genome shotgun (WGS) entry which is preliminary data.</text>
</comment>
<dbReference type="InterPro" id="IPR036291">
    <property type="entry name" value="NAD(P)-bd_dom_sf"/>
</dbReference>
<dbReference type="CDD" id="cd12167">
    <property type="entry name" value="2-Hacid_dh_8"/>
    <property type="match status" value="1"/>
</dbReference>
<dbReference type="PANTHER" id="PTHR10996">
    <property type="entry name" value="2-HYDROXYACID DEHYDROGENASE-RELATED"/>
    <property type="match status" value="1"/>
</dbReference>
<keyword evidence="2" id="KW-0520">NAD</keyword>
<evidence type="ECO:0000313" key="5">
    <source>
        <dbReference type="Proteomes" id="UP000528286"/>
    </source>
</evidence>
<dbReference type="GO" id="GO:0051287">
    <property type="term" value="F:NAD binding"/>
    <property type="evidence" value="ECO:0007669"/>
    <property type="project" value="InterPro"/>
</dbReference>
<dbReference type="InterPro" id="IPR006140">
    <property type="entry name" value="D-isomer_DH_NAD-bd"/>
</dbReference>
<dbReference type="Gene3D" id="3.40.50.720">
    <property type="entry name" value="NAD(P)-binding Rossmann-like Domain"/>
    <property type="match status" value="2"/>
</dbReference>
<name>A0A7W6J898_9HYPH</name>
<feature type="domain" description="D-isomer specific 2-hydroxyacid dehydrogenase NAD-binding" evidence="3">
    <location>
        <begin position="117"/>
        <end position="294"/>
    </location>
</feature>
<evidence type="ECO:0000256" key="2">
    <source>
        <dbReference type="ARBA" id="ARBA00023027"/>
    </source>
</evidence>
<dbReference type="RefSeq" id="WP_183367089.1">
    <property type="nucleotide sequence ID" value="NZ_JACIEZ010000006.1"/>
</dbReference>
<dbReference type="InterPro" id="IPR050223">
    <property type="entry name" value="D-isomer_2-hydroxyacid_DH"/>
</dbReference>
<keyword evidence="1" id="KW-0560">Oxidoreductase</keyword>
<dbReference type="GO" id="GO:0016618">
    <property type="term" value="F:hydroxypyruvate reductase [NAD(P)H] activity"/>
    <property type="evidence" value="ECO:0007669"/>
    <property type="project" value="TreeGrafter"/>
</dbReference>
<evidence type="ECO:0000259" key="3">
    <source>
        <dbReference type="Pfam" id="PF02826"/>
    </source>
</evidence>
<protein>
    <submittedName>
        <fullName evidence="4">Phosphoglycerate dehydrogenase-like enzyme</fullName>
    </submittedName>
</protein>
<dbReference type="SUPFAM" id="SSF51735">
    <property type="entry name" value="NAD(P)-binding Rossmann-fold domains"/>
    <property type="match status" value="1"/>
</dbReference>
<dbReference type="GO" id="GO:0030267">
    <property type="term" value="F:glyoxylate reductase (NADPH) activity"/>
    <property type="evidence" value="ECO:0007669"/>
    <property type="project" value="TreeGrafter"/>
</dbReference>
<proteinExistence type="predicted"/>
<dbReference type="Pfam" id="PF02826">
    <property type="entry name" value="2-Hacid_dh_C"/>
    <property type="match status" value="1"/>
</dbReference>
<reference evidence="4 5" key="1">
    <citation type="submission" date="2020-08" db="EMBL/GenBank/DDBJ databases">
        <title>Genomic Encyclopedia of Type Strains, Phase IV (KMG-IV): sequencing the most valuable type-strain genomes for metagenomic binning, comparative biology and taxonomic classification.</title>
        <authorList>
            <person name="Goeker M."/>
        </authorList>
    </citation>
    <scope>NUCLEOTIDE SEQUENCE [LARGE SCALE GENOMIC DNA]</scope>
    <source>
        <strain evidence="4 5">DSM 29853</strain>
    </source>
</reference>
<evidence type="ECO:0000256" key="1">
    <source>
        <dbReference type="ARBA" id="ARBA00023002"/>
    </source>
</evidence>
<dbReference type="SUPFAM" id="SSF52283">
    <property type="entry name" value="Formate/glycerate dehydrogenase catalytic domain-like"/>
    <property type="match status" value="1"/>
</dbReference>
<evidence type="ECO:0000313" key="4">
    <source>
        <dbReference type="EMBL" id="MBB4065792.1"/>
    </source>
</evidence>
<dbReference type="EMBL" id="JACIEZ010000006">
    <property type="protein sequence ID" value="MBB4065792.1"/>
    <property type="molecule type" value="Genomic_DNA"/>
</dbReference>
<organism evidence="4 5">
    <name type="scientific">Gellertiella hungarica</name>
    <dbReference type="NCBI Taxonomy" id="1572859"/>
    <lineage>
        <taxon>Bacteria</taxon>
        <taxon>Pseudomonadati</taxon>
        <taxon>Pseudomonadota</taxon>
        <taxon>Alphaproteobacteria</taxon>
        <taxon>Hyphomicrobiales</taxon>
        <taxon>Rhizobiaceae</taxon>
        <taxon>Gellertiella</taxon>
    </lineage>
</organism>
<sequence>MTEDTRPLVLSCPLPRTLDLIFSEENLKRLHARYRIVETTDEALPGLPDAVLAEARYIIGQPPVSEETLARLKSLKSVLNVESNLLNNMPYDTVFARGIHVLTTGQVFAVPVAELGLAMALNLARGVIDADLDFREGRELWGGDGNRTARLLTGADVGIVGYGDLGKALHRVLTGFRPRIRVYDPWIPEAVLKDAGVEPAGLETVMRESDFVFVVAAVTSENRAFLGEAGFGMMRRGAAFILLSRADVVDFDALLKAVGSGHIVAASDVWPEEPLPAGHPARRMTGFVRSAHRAGALDVAFKKMGEMVLDDMEFMDRGLPPVRLRRAERETVARMRSKPVSVN</sequence>
<gene>
    <name evidence="4" type="ORF">GGR23_003000</name>
</gene>
<dbReference type="Proteomes" id="UP000528286">
    <property type="component" value="Unassembled WGS sequence"/>
</dbReference>
<dbReference type="GO" id="GO:0005829">
    <property type="term" value="C:cytosol"/>
    <property type="evidence" value="ECO:0007669"/>
    <property type="project" value="TreeGrafter"/>
</dbReference>